<proteinExistence type="predicted"/>
<keyword evidence="5" id="KW-0064">Aspartyl protease</keyword>
<keyword evidence="6" id="KW-0255">Endonuclease</keyword>
<evidence type="ECO:0000256" key="7">
    <source>
        <dbReference type="ARBA" id="ARBA00022801"/>
    </source>
</evidence>
<keyword evidence="8" id="KW-0695">RNA-directed DNA polymerase</keyword>
<keyword evidence="2" id="KW-0808">Transferase</keyword>
<dbReference type="InterPro" id="IPR043128">
    <property type="entry name" value="Rev_trsase/Diguanyl_cyclase"/>
</dbReference>
<evidence type="ECO:0008006" key="13">
    <source>
        <dbReference type="Google" id="ProtNLM"/>
    </source>
</evidence>
<dbReference type="Gene3D" id="3.30.70.270">
    <property type="match status" value="2"/>
</dbReference>
<organism evidence="11 12">
    <name type="scientific">Phytophthora palmivora</name>
    <dbReference type="NCBI Taxonomy" id="4796"/>
    <lineage>
        <taxon>Eukaryota</taxon>
        <taxon>Sar</taxon>
        <taxon>Stramenopiles</taxon>
        <taxon>Oomycota</taxon>
        <taxon>Peronosporomycetes</taxon>
        <taxon>Peronosporales</taxon>
        <taxon>Peronosporaceae</taxon>
        <taxon>Phytophthora</taxon>
    </lineage>
</organism>
<evidence type="ECO:0000256" key="5">
    <source>
        <dbReference type="ARBA" id="ARBA00022750"/>
    </source>
</evidence>
<evidence type="ECO:0000256" key="4">
    <source>
        <dbReference type="ARBA" id="ARBA00022722"/>
    </source>
</evidence>
<evidence type="ECO:0000256" key="6">
    <source>
        <dbReference type="ARBA" id="ARBA00022759"/>
    </source>
</evidence>
<evidence type="ECO:0000256" key="8">
    <source>
        <dbReference type="ARBA" id="ARBA00022918"/>
    </source>
</evidence>
<dbReference type="GO" id="GO:0004519">
    <property type="term" value="F:endonuclease activity"/>
    <property type="evidence" value="ECO:0007669"/>
    <property type="project" value="UniProtKB-KW"/>
</dbReference>
<dbReference type="InterPro" id="IPR043502">
    <property type="entry name" value="DNA/RNA_pol_sf"/>
</dbReference>
<evidence type="ECO:0000259" key="10">
    <source>
        <dbReference type="Pfam" id="PF17917"/>
    </source>
</evidence>
<protein>
    <recommendedName>
        <fullName evidence="13">Reverse transcriptase domain-containing protein</fullName>
    </recommendedName>
</protein>
<dbReference type="PANTHER" id="PTHR33064">
    <property type="entry name" value="POL PROTEIN"/>
    <property type="match status" value="1"/>
</dbReference>
<feature type="domain" description="Reverse transcriptase" evidence="9">
    <location>
        <begin position="114"/>
        <end position="227"/>
    </location>
</feature>
<dbReference type="GO" id="GO:0003964">
    <property type="term" value="F:RNA-directed DNA polymerase activity"/>
    <property type="evidence" value="ECO:0007669"/>
    <property type="project" value="UniProtKB-KW"/>
</dbReference>
<dbReference type="Pfam" id="PF00078">
    <property type="entry name" value="RVT_1"/>
    <property type="match status" value="1"/>
</dbReference>
<evidence type="ECO:0000256" key="3">
    <source>
        <dbReference type="ARBA" id="ARBA00022695"/>
    </source>
</evidence>
<keyword evidence="7" id="KW-0378">Hydrolase</keyword>
<dbReference type="Proteomes" id="UP000237271">
    <property type="component" value="Unassembled WGS sequence"/>
</dbReference>
<keyword evidence="4" id="KW-0540">Nuclease</keyword>
<dbReference type="SUPFAM" id="SSF56672">
    <property type="entry name" value="DNA/RNA polymerases"/>
    <property type="match status" value="1"/>
</dbReference>
<evidence type="ECO:0000259" key="9">
    <source>
        <dbReference type="Pfam" id="PF00078"/>
    </source>
</evidence>
<dbReference type="GO" id="GO:0006508">
    <property type="term" value="P:proteolysis"/>
    <property type="evidence" value="ECO:0007669"/>
    <property type="project" value="UniProtKB-KW"/>
</dbReference>
<dbReference type="InterPro" id="IPR041373">
    <property type="entry name" value="RT_RNaseH"/>
</dbReference>
<comment type="caution">
    <text evidence="11">The sequence shown here is derived from an EMBL/GenBank/DDBJ whole genome shotgun (WGS) entry which is preliminary data.</text>
</comment>
<feature type="domain" description="Reverse transcriptase RNase H-like" evidence="10">
    <location>
        <begin position="362"/>
        <end position="432"/>
    </location>
</feature>
<keyword evidence="1" id="KW-0645">Protease</keyword>
<evidence type="ECO:0000313" key="11">
    <source>
        <dbReference type="EMBL" id="POM62714.1"/>
    </source>
</evidence>
<evidence type="ECO:0000256" key="1">
    <source>
        <dbReference type="ARBA" id="ARBA00022670"/>
    </source>
</evidence>
<sequence length="451" mass="50140">MSVETLKPLQEASGKPLEITTLAQPVEGLAVGGHWVEADRAVDPAIQLHTAAGVVELQTPVKCLLIDGDDDKIILGNDVLASLSIDIDRQLEQLSQSSGDDGSDPYTEICNYEPVNTITEPLAGTMPNLNTKLEHVTAKKRYGLFDFIKGFWQLPLTKNSQEILSYATDEGIFTPTRVPQGSCDSALHFQATMEKCFANLLYESLLIWIDDLLVFTNSIDEYLEGLNFSAAKTRLYQQSVTWCGRVISPNGVSYDPKRIDTLANMPVPTTAAGLQQFICASNWMRDSLLDYAKITQPLQTKLDKALDRKRKTKRIAAGVVIKLDDSEVDSFSKVKQLIANATKLSYPSNEATMRLFCDASDNGAQCNWSITEKEGYPIVAACDDLSYMLLRSGGFCTYCDHRNTIYLFAPHPEPKKHVKGKLLRWALKLSEYRFTIAHIEGQLNVWADLVS</sequence>
<evidence type="ECO:0000313" key="12">
    <source>
        <dbReference type="Proteomes" id="UP000237271"/>
    </source>
</evidence>
<dbReference type="AlphaFoldDB" id="A0A2P4XAX7"/>
<reference evidence="11 12" key="1">
    <citation type="journal article" date="2017" name="Genome Biol. Evol.">
        <title>Phytophthora megakarya and P. palmivora, closely related causal agents of cacao black pod rot, underwent increases in genome sizes and gene numbers by different mechanisms.</title>
        <authorList>
            <person name="Ali S.S."/>
            <person name="Shao J."/>
            <person name="Lary D.J."/>
            <person name="Kronmiller B."/>
            <person name="Shen D."/>
            <person name="Strem M.D."/>
            <person name="Amoako-Attah I."/>
            <person name="Akrofi A.Y."/>
            <person name="Begoude B.A."/>
            <person name="Ten Hoopen G.M."/>
            <person name="Coulibaly K."/>
            <person name="Kebe B.I."/>
            <person name="Melnick R.L."/>
            <person name="Guiltinan M.J."/>
            <person name="Tyler B.M."/>
            <person name="Meinhardt L.W."/>
            <person name="Bailey B.A."/>
        </authorList>
    </citation>
    <scope>NUCLEOTIDE SEQUENCE [LARGE SCALE GENOMIC DNA]</scope>
    <source>
        <strain evidence="12">sbr112.9</strain>
    </source>
</reference>
<keyword evidence="12" id="KW-1185">Reference proteome</keyword>
<dbReference type="InterPro" id="IPR000477">
    <property type="entry name" value="RT_dom"/>
</dbReference>
<dbReference type="Gene3D" id="3.10.10.10">
    <property type="entry name" value="HIV Type 1 Reverse Transcriptase, subunit A, domain 1"/>
    <property type="match status" value="1"/>
</dbReference>
<gene>
    <name evidence="11" type="ORF">PHPALM_28093</name>
</gene>
<dbReference type="InterPro" id="IPR051320">
    <property type="entry name" value="Viral_Replic_Matur_Polypro"/>
</dbReference>
<name>A0A2P4XAX7_9STRA</name>
<evidence type="ECO:0000256" key="2">
    <source>
        <dbReference type="ARBA" id="ARBA00022679"/>
    </source>
</evidence>
<dbReference type="EMBL" id="NCKW01015510">
    <property type="protein sequence ID" value="POM62714.1"/>
    <property type="molecule type" value="Genomic_DNA"/>
</dbReference>
<dbReference type="PANTHER" id="PTHR33064:SF37">
    <property type="entry name" value="RIBONUCLEASE H"/>
    <property type="match status" value="1"/>
</dbReference>
<keyword evidence="3" id="KW-0548">Nucleotidyltransferase</keyword>
<dbReference type="OrthoDB" id="8947436at2759"/>
<dbReference type="GO" id="GO:0004190">
    <property type="term" value="F:aspartic-type endopeptidase activity"/>
    <property type="evidence" value="ECO:0007669"/>
    <property type="project" value="UniProtKB-KW"/>
</dbReference>
<dbReference type="Pfam" id="PF17917">
    <property type="entry name" value="RT_RNaseH"/>
    <property type="match status" value="1"/>
</dbReference>
<accession>A0A2P4XAX7</accession>